<dbReference type="Proteomes" id="UP001418222">
    <property type="component" value="Unassembled WGS sequence"/>
</dbReference>
<dbReference type="Pfam" id="PF02234">
    <property type="entry name" value="CDI"/>
    <property type="match status" value="1"/>
</dbReference>
<keyword evidence="2" id="KW-0649">Protein kinase inhibitor</keyword>
<name>A0AAP0B9M6_9ASPA</name>
<feature type="compositionally biased region" description="Basic and acidic residues" evidence="3">
    <location>
        <begin position="57"/>
        <end position="67"/>
    </location>
</feature>
<keyword evidence="6" id="KW-1185">Reference proteome</keyword>
<evidence type="ECO:0000256" key="1">
    <source>
        <dbReference type="ARBA" id="ARBA00010274"/>
    </source>
</evidence>
<reference evidence="5 6" key="1">
    <citation type="journal article" date="2022" name="Nat. Plants">
        <title>Genomes of leafy and leafless Platanthera orchids illuminate the evolution of mycoheterotrophy.</title>
        <authorList>
            <person name="Li M.H."/>
            <person name="Liu K.W."/>
            <person name="Li Z."/>
            <person name="Lu H.C."/>
            <person name="Ye Q.L."/>
            <person name="Zhang D."/>
            <person name="Wang J.Y."/>
            <person name="Li Y.F."/>
            <person name="Zhong Z.M."/>
            <person name="Liu X."/>
            <person name="Yu X."/>
            <person name="Liu D.K."/>
            <person name="Tu X.D."/>
            <person name="Liu B."/>
            <person name="Hao Y."/>
            <person name="Liao X.Y."/>
            <person name="Jiang Y.T."/>
            <person name="Sun W.H."/>
            <person name="Chen J."/>
            <person name="Chen Y.Q."/>
            <person name="Ai Y."/>
            <person name="Zhai J.W."/>
            <person name="Wu S.S."/>
            <person name="Zhou Z."/>
            <person name="Hsiao Y.Y."/>
            <person name="Wu W.L."/>
            <person name="Chen Y.Y."/>
            <person name="Lin Y.F."/>
            <person name="Hsu J.L."/>
            <person name="Li C.Y."/>
            <person name="Wang Z.W."/>
            <person name="Zhao X."/>
            <person name="Zhong W.Y."/>
            <person name="Ma X.K."/>
            <person name="Ma L."/>
            <person name="Huang J."/>
            <person name="Chen G.Z."/>
            <person name="Huang M.Z."/>
            <person name="Huang L."/>
            <person name="Peng D.H."/>
            <person name="Luo Y.B."/>
            <person name="Zou S.Q."/>
            <person name="Chen S.P."/>
            <person name="Lan S."/>
            <person name="Tsai W.C."/>
            <person name="Van de Peer Y."/>
            <person name="Liu Z.J."/>
        </authorList>
    </citation>
    <scope>NUCLEOTIDE SEQUENCE [LARGE SCALE GENOMIC DNA]</scope>
    <source>
        <strain evidence="5">Lor287</strain>
    </source>
</reference>
<accession>A0AAP0B9M6</accession>
<dbReference type="InterPro" id="IPR044275">
    <property type="entry name" value="KRP"/>
</dbReference>
<feature type="region of interest" description="Disordered" evidence="3">
    <location>
        <begin position="46"/>
        <end position="67"/>
    </location>
</feature>
<dbReference type="PANTHER" id="PTHR46776">
    <property type="entry name" value="CYCLIN-DEPENDENT KINASE INHIBITOR 4-RELATED"/>
    <property type="match status" value="1"/>
</dbReference>
<proteinExistence type="inferred from homology"/>
<dbReference type="AlphaFoldDB" id="A0AAP0B9M6"/>
<sequence length="236" mass="26514">MGRYMRKSRRIVEVSVMEVTQGVGVRTRARTLALAAGATAPAPETVVGEVSSKKSKTAGEELAGDRTEGGEMQMDYLQLRSRSLVMTRRFSKSERNLDGKRREFADRGRISRCSSISSCEAGEEEDDARFSSANGQKPREDLSSSICYFDCKQERRESTPSCNNRVIYSGELESTAERESRQSAPRLNRMPSASEIEEFFAAAEKSEKQRFASKYNFDFDQEAPLAGQYEWVPIKP</sequence>
<dbReference type="PIRSF" id="PIRSF017811">
    <property type="entry name" value="CDK_inhib_pln"/>
    <property type="match status" value="1"/>
</dbReference>
<gene>
    <name evidence="5" type="ORF">KSP39_PZI017003</name>
</gene>
<dbReference type="GO" id="GO:0005634">
    <property type="term" value="C:nucleus"/>
    <property type="evidence" value="ECO:0007669"/>
    <property type="project" value="InterPro"/>
</dbReference>
<comment type="caution">
    <text evidence="5">The sequence shown here is derived from an EMBL/GenBank/DDBJ whole genome shotgun (WGS) entry which is preliminary data.</text>
</comment>
<dbReference type="Gene3D" id="4.10.365.10">
    <property type="entry name" value="p27"/>
    <property type="match status" value="1"/>
</dbReference>
<dbReference type="EMBL" id="JBBWWQ010000014">
    <property type="protein sequence ID" value="KAK8931458.1"/>
    <property type="molecule type" value="Genomic_DNA"/>
</dbReference>
<feature type="domain" description="Cyclin-dependent kinase inhibitor" evidence="4">
    <location>
        <begin position="190"/>
        <end position="233"/>
    </location>
</feature>
<protein>
    <recommendedName>
        <fullName evidence="4">Cyclin-dependent kinase inhibitor domain-containing protein</fullName>
    </recommendedName>
</protein>
<organism evidence="5 6">
    <name type="scientific">Platanthera zijinensis</name>
    <dbReference type="NCBI Taxonomy" id="2320716"/>
    <lineage>
        <taxon>Eukaryota</taxon>
        <taxon>Viridiplantae</taxon>
        <taxon>Streptophyta</taxon>
        <taxon>Embryophyta</taxon>
        <taxon>Tracheophyta</taxon>
        <taxon>Spermatophyta</taxon>
        <taxon>Magnoliopsida</taxon>
        <taxon>Liliopsida</taxon>
        <taxon>Asparagales</taxon>
        <taxon>Orchidaceae</taxon>
        <taxon>Orchidoideae</taxon>
        <taxon>Orchideae</taxon>
        <taxon>Orchidinae</taxon>
        <taxon>Platanthera</taxon>
    </lineage>
</organism>
<dbReference type="InterPro" id="IPR003175">
    <property type="entry name" value="CDI_dom"/>
</dbReference>
<evidence type="ECO:0000259" key="4">
    <source>
        <dbReference type="Pfam" id="PF02234"/>
    </source>
</evidence>
<evidence type="ECO:0000256" key="3">
    <source>
        <dbReference type="SAM" id="MobiDB-lite"/>
    </source>
</evidence>
<dbReference type="GO" id="GO:0004861">
    <property type="term" value="F:cyclin-dependent protein serine/threonine kinase inhibitor activity"/>
    <property type="evidence" value="ECO:0007669"/>
    <property type="project" value="InterPro"/>
</dbReference>
<evidence type="ECO:0000256" key="2">
    <source>
        <dbReference type="ARBA" id="ARBA00023013"/>
    </source>
</evidence>
<dbReference type="InterPro" id="IPR044898">
    <property type="entry name" value="CDI_dom_sf"/>
</dbReference>
<evidence type="ECO:0000313" key="6">
    <source>
        <dbReference type="Proteomes" id="UP001418222"/>
    </source>
</evidence>
<evidence type="ECO:0000313" key="5">
    <source>
        <dbReference type="EMBL" id="KAK8931458.1"/>
    </source>
</evidence>
<dbReference type="GO" id="GO:0051726">
    <property type="term" value="P:regulation of cell cycle"/>
    <property type="evidence" value="ECO:0007669"/>
    <property type="project" value="InterPro"/>
</dbReference>
<comment type="similarity">
    <text evidence="1">Belongs to the CDI family. ICK/KRP subfamily.</text>
</comment>